<proteinExistence type="predicted"/>
<accession>A0A815MK66</accession>
<protein>
    <submittedName>
        <fullName evidence="1">Uncharacterized protein</fullName>
    </submittedName>
</protein>
<keyword evidence="2" id="KW-1185">Reference proteome</keyword>
<dbReference type="EMBL" id="CAJNOR010003473">
    <property type="protein sequence ID" value="CAF1417469.1"/>
    <property type="molecule type" value="Genomic_DNA"/>
</dbReference>
<dbReference type="AlphaFoldDB" id="A0A815MK66"/>
<sequence>MESTSEYQKRVNEGIEQRRQHMIERANYTNQFLLSASFNLTDHRPSTNDSSMNQIHETTSLKKNYFQSTTVHQTTMIMFHNIPIFNPLT</sequence>
<organism evidence="1 2">
    <name type="scientific">Adineta ricciae</name>
    <name type="common">Rotifer</name>
    <dbReference type="NCBI Taxonomy" id="249248"/>
    <lineage>
        <taxon>Eukaryota</taxon>
        <taxon>Metazoa</taxon>
        <taxon>Spiralia</taxon>
        <taxon>Gnathifera</taxon>
        <taxon>Rotifera</taxon>
        <taxon>Eurotatoria</taxon>
        <taxon>Bdelloidea</taxon>
        <taxon>Adinetida</taxon>
        <taxon>Adinetidae</taxon>
        <taxon>Adineta</taxon>
    </lineage>
</organism>
<comment type="caution">
    <text evidence="1">The sequence shown here is derived from an EMBL/GenBank/DDBJ whole genome shotgun (WGS) entry which is preliminary data.</text>
</comment>
<evidence type="ECO:0000313" key="1">
    <source>
        <dbReference type="EMBL" id="CAF1417469.1"/>
    </source>
</evidence>
<dbReference type="Proteomes" id="UP000663828">
    <property type="component" value="Unassembled WGS sequence"/>
</dbReference>
<reference evidence="1" key="1">
    <citation type="submission" date="2021-02" db="EMBL/GenBank/DDBJ databases">
        <authorList>
            <person name="Nowell W R."/>
        </authorList>
    </citation>
    <scope>NUCLEOTIDE SEQUENCE</scope>
</reference>
<evidence type="ECO:0000313" key="2">
    <source>
        <dbReference type="Proteomes" id="UP000663828"/>
    </source>
</evidence>
<name>A0A815MK66_ADIRI</name>
<gene>
    <name evidence="1" type="ORF">XAT740_LOCUS35017</name>
</gene>